<reference evidence="6" key="1">
    <citation type="journal article" date="2019" name="Int. J. Syst. Evol. Microbiol.">
        <title>The Global Catalogue of Microorganisms (GCM) 10K type strain sequencing project: providing services to taxonomists for standard genome sequencing and annotation.</title>
        <authorList>
            <consortium name="The Broad Institute Genomics Platform"/>
            <consortium name="The Broad Institute Genome Sequencing Center for Infectious Disease"/>
            <person name="Wu L."/>
            <person name="Ma J."/>
        </authorList>
    </citation>
    <scope>NUCLEOTIDE SEQUENCE [LARGE SCALE GENOMIC DNA]</scope>
    <source>
        <strain evidence="6">DT72</strain>
    </source>
</reference>
<organism evidence="5 6">
    <name type="scientific">Rhodococcus gannanensis</name>
    <dbReference type="NCBI Taxonomy" id="1960308"/>
    <lineage>
        <taxon>Bacteria</taxon>
        <taxon>Bacillati</taxon>
        <taxon>Actinomycetota</taxon>
        <taxon>Actinomycetes</taxon>
        <taxon>Mycobacteriales</taxon>
        <taxon>Nocardiaceae</taxon>
        <taxon>Rhodococcus</taxon>
    </lineage>
</organism>
<keyword evidence="3" id="KW-0804">Transcription</keyword>
<dbReference type="EMBL" id="JBHUFB010000001">
    <property type="protein sequence ID" value="MFD1810731.1"/>
    <property type="molecule type" value="Genomic_DNA"/>
</dbReference>
<feature type="domain" description="HTH araC/xylS-type" evidence="4">
    <location>
        <begin position="232"/>
        <end position="330"/>
    </location>
</feature>
<keyword evidence="2" id="KW-0238">DNA-binding</keyword>
<dbReference type="PANTHER" id="PTHR47894">
    <property type="entry name" value="HTH-TYPE TRANSCRIPTIONAL REGULATOR GADX"/>
    <property type="match status" value="1"/>
</dbReference>
<dbReference type="Pfam" id="PF12625">
    <property type="entry name" value="Arabinose_bd"/>
    <property type="match status" value="1"/>
</dbReference>
<dbReference type="Gene3D" id="1.10.10.60">
    <property type="entry name" value="Homeodomain-like"/>
    <property type="match status" value="1"/>
</dbReference>
<dbReference type="SUPFAM" id="SSF46689">
    <property type="entry name" value="Homeodomain-like"/>
    <property type="match status" value="1"/>
</dbReference>
<name>A0ABW4NXQ2_9NOCA</name>
<keyword evidence="6" id="KW-1185">Reference proteome</keyword>
<gene>
    <name evidence="5" type="ORF">ACFSJG_00760</name>
</gene>
<accession>A0ABW4NXQ2</accession>
<evidence type="ECO:0000256" key="2">
    <source>
        <dbReference type="ARBA" id="ARBA00023125"/>
    </source>
</evidence>
<comment type="caution">
    <text evidence="5">The sequence shown here is derived from an EMBL/GenBank/DDBJ whole genome shotgun (WGS) entry which is preliminary data.</text>
</comment>
<sequence>MSVVRGTSLSGFVDEVTKLGGDPTEILGRIGIQPEAVGDFDAFITYAALAQALEAAAASTATPDFGRRLARRQGIDIFGPVGVAARTTASFTDALTVFERYLSAYSPAIAIEVIPQSHTETAFFEFRVLDTDLPRHRQLIELSLGIALRVFRFLLGASYTPLSVHLPHQPLTPRADYLHYFSCTPRFGEPLTGFTIQATDLVRPLIRDDVAHRAMISYLDTVIDRYDERLAGSVRDLVRQLLPTGSATLAVTARQFGMHPKTLQRRLADEGTTFADVLDDVRRTLAQRWLEDTDMTLAHLSHELGYSDQSVLTRACRRWFGVSPAQFRAESRSRRKHRTHPATAE</sequence>
<proteinExistence type="predicted"/>
<evidence type="ECO:0000256" key="1">
    <source>
        <dbReference type="ARBA" id="ARBA00023015"/>
    </source>
</evidence>
<evidence type="ECO:0000313" key="5">
    <source>
        <dbReference type="EMBL" id="MFD1810731.1"/>
    </source>
</evidence>
<evidence type="ECO:0000256" key="3">
    <source>
        <dbReference type="ARBA" id="ARBA00023163"/>
    </source>
</evidence>
<dbReference type="PROSITE" id="PS01124">
    <property type="entry name" value="HTH_ARAC_FAMILY_2"/>
    <property type="match status" value="1"/>
</dbReference>
<evidence type="ECO:0000313" key="6">
    <source>
        <dbReference type="Proteomes" id="UP001597286"/>
    </source>
</evidence>
<dbReference type="RefSeq" id="WP_378483288.1">
    <property type="nucleotide sequence ID" value="NZ_JBHUFB010000001.1"/>
</dbReference>
<keyword evidence="1" id="KW-0805">Transcription regulation</keyword>
<dbReference type="PANTHER" id="PTHR47894:SF4">
    <property type="entry name" value="HTH-TYPE TRANSCRIPTIONAL REGULATOR GADX"/>
    <property type="match status" value="1"/>
</dbReference>
<protein>
    <submittedName>
        <fullName evidence="5">AraC family transcriptional regulator</fullName>
    </submittedName>
</protein>
<evidence type="ECO:0000259" key="4">
    <source>
        <dbReference type="PROSITE" id="PS01124"/>
    </source>
</evidence>
<dbReference type="Proteomes" id="UP001597286">
    <property type="component" value="Unassembled WGS sequence"/>
</dbReference>
<dbReference type="SMART" id="SM00342">
    <property type="entry name" value="HTH_ARAC"/>
    <property type="match status" value="1"/>
</dbReference>
<dbReference type="Pfam" id="PF12833">
    <property type="entry name" value="HTH_18"/>
    <property type="match status" value="1"/>
</dbReference>
<dbReference type="InterPro" id="IPR009057">
    <property type="entry name" value="Homeodomain-like_sf"/>
</dbReference>
<dbReference type="InterPro" id="IPR032687">
    <property type="entry name" value="AraC-type_N"/>
</dbReference>
<dbReference type="InterPro" id="IPR018060">
    <property type="entry name" value="HTH_AraC"/>
</dbReference>